<evidence type="ECO:0000313" key="6">
    <source>
        <dbReference type="EMBL" id="KAG9332132.1"/>
    </source>
</evidence>
<feature type="compositionally biased region" description="Polar residues" evidence="3">
    <location>
        <begin position="343"/>
        <end position="374"/>
    </location>
</feature>
<organism evidence="6 7">
    <name type="scientific">Albula glossodonta</name>
    <name type="common">roundjaw bonefish</name>
    <dbReference type="NCBI Taxonomy" id="121402"/>
    <lineage>
        <taxon>Eukaryota</taxon>
        <taxon>Metazoa</taxon>
        <taxon>Chordata</taxon>
        <taxon>Craniata</taxon>
        <taxon>Vertebrata</taxon>
        <taxon>Euteleostomi</taxon>
        <taxon>Actinopterygii</taxon>
        <taxon>Neopterygii</taxon>
        <taxon>Teleostei</taxon>
        <taxon>Albuliformes</taxon>
        <taxon>Albulidae</taxon>
        <taxon>Albula</taxon>
    </lineage>
</organism>
<evidence type="ECO:0000256" key="4">
    <source>
        <dbReference type="SAM" id="Phobius"/>
    </source>
</evidence>
<dbReference type="Pfam" id="PF00059">
    <property type="entry name" value="Lectin_C"/>
    <property type="match status" value="1"/>
</dbReference>
<name>A0A8T2N385_9TELE</name>
<dbReference type="OrthoDB" id="8950604at2759"/>
<evidence type="ECO:0000259" key="5">
    <source>
        <dbReference type="PROSITE" id="PS50041"/>
    </source>
</evidence>
<dbReference type="AlphaFoldDB" id="A0A8T2N385"/>
<dbReference type="PROSITE" id="PS50041">
    <property type="entry name" value="C_TYPE_LECTIN_2"/>
    <property type="match status" value="1"/>
</dbReference>
<feature type="coiled-coil region" evidence="2">
    <location>
        <begin position="130"/>
        <end position="171"/>
    </location>
</feature>
<evidence type="ECO:0000256" key="1">
    <source>
        <dbReference type="ARBA" id="ARBA00004401"/>
    </source>
</evidence>
<evidence type="ECO:0000313" key="7">
    <source>
        <dbReference type="Proteomes" id="UP000824540"/>
    </source>
</evidence>
<feature type="transmembrane region" description="Helical" evidence="4">
    <location>
        <begin position="101"/>
        <end position="125"/>
    </location>
</feature>
<accession>A0A8T2N385</accession>
<dbReference type="InterPro" id="IPR016186">
    <property type="entry name" value="C-type_lectin-like/link_sf"/>
</dbReference>
<feature type="compositionally biased region" description="Polar residues" evidence="3">
    <location>
        <begin position="76"/>
        <end position="95"/>
    </location>
</feature>
<dbReference type="Proteomes" id="UP000824540">
    <property type="component" value="Unassembled WGS sequence"/>
</dbReference>
<dbReference type="InterPro" id="IPR050828">
    <property type="entry name" value="C-type_lectin/matrix_domain"/>
</dbReference>
<feature type="domain" description="C-type lectin" evidence="5">
    <location>
        <begin position="209"/>
        <end position="308"/>
    </location>
</feature>
<evidence type="ECO:0000256" key="3">
    <source>
        <dbReference type="SAM" id="MobiDB-lite"/>
    </source>
</evidence>
<feature type="region of interest" description="Disordered" evidence="3">
    <location>
        <begin position="73"/>
        <end position="95"/>
    </location>
</feature>
<feature type="non-terminal residue" evidence="6">
    <location>
        <position position="374"/>
    </location>
</feature>
<gene>
    <name evidence="6" type="ORF">JZ751_015816</name>
</gene>
<feature type="region of interest" description="Disordered" evidence="3">
    <location>
        <begin position="341"/>
        <end position="374"/>
    </location>
</feature>
<evidence type="ECO:0000256" key="2">
    <source>
        <dbReference type="SAM" id="Coils"/>
    </source>
</evidence>
<dbReference type="PANTHER" id="PTHR45710">
    <property type="entry name" value="C-TYPE LECTIN DOMAIN-CONTAINING PROTEIN 180"/>
    <property type="match status" value="1"/>
</dbReference>
<dbReference type="SMART" id="SM00034">
    <property type="entry name" value="CLECT"/>
    <property type="match status" value="1"/>
</dbReference>
<dbReference type="InterPro" id="IPR001304">
    <property type="entry name" value="C-type_lectin-like"/>
</dbReference>
<sequence length="374" mass="42838">KEVCEVLTSALPTLLFLFTLISHSLSLCHPLRVVSMSELYTNVVFRTKSNYGVESVSQDDDVTYAEVRTRDDDFPQTWNRNQPAVSDSTENTGPSSHPYRLAAVCLGLLCVLLLTAIIALCVHYTGDQSCSEIRRNYSSLTEENAKLQRNYSSLTEENAKLQRNYSILTEENSKQCTRLADIDSALKKFCQNKSDVLVCNSCPEGWKLWRSKCYYFSTDWKRWTESRFHCLQQGADLVIIESKEEQEFIRNNTQGTTWGTWIGLRYTERKWLWVDGTAPMERFWEVGHPITHCRCAFIFGSKWHSDSCFHDTYKSWICETNSTVLNLKFLGSEKLKSHHSSETSETALQSHHSSETSETALQSHHSSETSETAL</sequence>
<dbReference type="Gene3D" id="1.20.5.400">
    <property type="match status" value="1"/>
</dbReference>
<comment type="caution">
    <text evidence="6">The sequence shown here is derived from an EMBL/GenBank/DDBJ whole genome shotgun (WGS) entry which is preliminary data.</text>
</comment>
<keyword evidence="2" id="KW-0175">Coiled coil</keyword>
<dbReference type="Gene3D" id="3.10.100.10">
    <property type="entry name" value="Mannose-Binding Protein A, subunit A"/>
    <property type="match status" value="1"/>
</dbReference>
<dbReference type="InterPro" id="IPR016187">
    <property type="entry name" value="CTDL_fold"/>
</dbReference>
<keyword evidence="4" id="KW-1133">Transmembrane helix</keyword>
<dbReference type="SUPFAM" id="SSF56436">
    <property type="entry name" value="C-type lectin-like"/>
    <property type="match status" value="1"/>
</dbReference>
<proteinExistence type="predicted"/>
<keyword evidence="4" id="KW-0472">Membrane</keyword>
<dbReference type="GO" id="GO:0005886">
    <property type="term" value="C:plasma membrane"/>
    <property type="evidence" value="ECO:0007669"/>
    <property type="project" value="UniProtKB-SubCell"/>
</dbReference>
<keyword evidence="4" id="KW-0812">Transmembrane</keyword>
<protein>
    <recommendedName>
        <fullName evidence="5">C-type lectin domain-containing protein</fullName>
    </recommendedName>
</protein>
<reference evidence="6" key="1">
    <citation type="thesis" date="2021" institute="BYU ScholarsArchive" country="Provo, UT, USA">
        <title>Applications of and Algorithms for Genome Assembly and Genomic Analyses with an Emphasis on Marine Teleosts.</title>
        <authorList>
            <person name="Pickett B.D."/>
        </authorList>
    </citation>
    <scope>NUCLEOTIDE SEQUENCE</scope>
    <source>
        <strain evidence="6">HI-2016</strain>
    </source>
</reference>
<dbReference type="EMBL" id="JAFBMS010000255">
    <property type="protein sequence ID" value="KAG9332132.1"/>
    <property type="molecule type" value="Genomic_DNA"/>
</dbReference>
<keyword evidence="7" id="KW-1185">Reference proteome</keyword>
<comment type="subcellular location">
    <subcellularLocation>
        <location evidence="1">Cell membrane</location>
        <topology evidence="1">Single-pass type II membrane protein</topology>
    </subcellularLocation>
</comment>
<dbReference type="PANTHER" id="PTHR45710:SF26">
    <property type="entry name" value="RH26557P"/>
    <property type="match status" value="1"/>
</dbReference>